<evidence type="ECO:0000313" key="2">
    <source>
        <dbReference type="Proteomes" id="UP000799537"/>
    </source>
</evidence>
<proteinExistence type="predicted"/>
<dbReference type="EMBL" id="ML993590">
    <property type="protein sequence ID" value="KAF2168566.1"/>
    <property type="molecule type" value="Genomic_DNA"/>
</dbReference>
<reference evidence="1" key="1">
    <citation type="journal article" date="2020" name="Stud. Mycol.">
        <title>101 Dothideomycetes genomes: a test case for predicting lifestyles and emergence of pathogens.</title>
        <authorList>
            <person name="Haridas S."/>
            <person name="Albert R."/>
            <person name="Binder M."/>
            <person name="Bloem J."/>
            <person name="Labutti K."/>
            <person name="Salamov A."/>
            <person name="Andreopoulos B."/>
            <person name="Baker S."/>
            <person name="Barry K."/>
            <person name="Bills G."/>
            <person name="Bluhm B."/>
            <person name="Cannon C."/>
            <person name="Castanera R."/>
            <person name="Culley D."/>
            <person name="Daum C."/>
            <person name="Ezra D."/>
            <person name="Gonzalez J."/>
            <person name="Henrissat B."/>
            <person name="Kuo A."/>
            <person name="Liang C."/>
            <person name="Lipzen A."/>
            <person name="Lutzoni F."/>
            <person name="Magnuson J."/>
            <person name="Mondo S."/>
            <person name="Nolan M."/>
            <person name="Ohm R."/>
            <person name="Pangilinan J."/>
            <person name="Park H.-J."/>
            <person name="Ramirez L."/>
            <person name="Alfaro M."/>
            <person name="Sun H."/>
            <person name="Tritt A."/>
            <person name="Yoshinaga Y."/>
            <person name="Zwiers L.-H."/>
            <person name="Turgeon B."/>
            <person name="Goodwin S."/>
            <person name="Spatafora J."/>
            <person name="Crous P."/>
            <person name="Grigoriev I."/>
        </authorList>
    </citation>
    <scope>NUCLEOTIDE SEQUENCE</scope>
    <source>
        <strain evidence="1">ATCC 36951</strain>
    </source>
</reference>
<organism evidence="1 2">
    <name type="scientific">Zasmidium cellare ATCC 36951</name>
    <dbReference type="NCBI Taxonomy" id="1080233"/>
    <lineage>
        <taxon>Eukaryota</taxon>
        <taxon>Fungi</taxon>
        <taxon>Dikarya</taxon>
        <taxon>Ascomycota</taxon>
        <taxon>Pezizomycotina</taxon>
        <taxon>Dothideomycetes</taxon>
        <taxon>Dothideomycetidae</taxon>
        <taxon>Mycosphaerellales</taxon>
        <taxon>Mycosphaerellaceae</taxon>
        <taxon>Zasmidium</taxon>
    </lineage>
</organism>
<sequence>MVTFLSWSANKAQAKSLSYYALSSSPYHYIHLVVVKDELWHTPGLDPHKPVEGGGATVVRTFRADTQPLPTTPYQKFMQFWYGNRDPSMISTKTQAELFDGRAQKAPLALARPRQLINTQLHVTDMIRPQGKYIRMEMSFPEWLQMRAREMSIQDKLR</sequence>
<protein>
    <submittedName>
        <fullName evidence="1">Uncharacterized protein</fullName>
    </submittedName>
</protein>
<gene>
    <name evidence="1" type="ORF">M409DRAFT_21316</name>
</gene>
<dbReference type="GeneID" id="54559072"/>
<keyword evidence="2" id="KW-1185">Reference proteome</keyword>
<accession>A0A6A6CSW7</accession>
<name>A0A6A6CSW7_ZASCE</name>
<dbReference type="AlphaFoldDB" id="A0A6A6CSW7"/>
<dbReference type="Proteomes" id="UP000799537">
    <property type="component" value="Unassembled WGS sequence"/>
</dbReference>
<dbReference type="RefSeq" id="XP_033669455.1">
    <property type="nucleotide sequence ID" value="XM_033805800.1"/>
</dbReference>
<evidence type="ECO:0000313" key="1">
    <source>
        <dbReference type="EMBL" id="KAF2168566.1"/>
    </source>
</evidence>